<evidence type="ECO:0000256" key="8">
    <source>
        <dbReference type="SAM" id="SignalP"/>
    </source>
</evidence>
<evidence type="ECO:0000256" key="2">
    <source>
        <dbReference type="ARBA" id="ARBA00022448"/>
    </source>
</evidence>
<dbReference type="Gene3D" id="3.40.190.10">
    <property type="entry name" value="Periplasmic binding protein-like II"/>
    <property type="match status" value="1"/>
</dbReference>
<keyword evidence="4 8" id="KW-0732">Signal</keyword>
<keyword evidence="7" id="KW-0449">Lipoprotein</keyword>
<dbReference type="RefSeq" id="WP_242382342.1">
    <property type="nucleotide sequence ID" value="NZ_JAKRKC020000001.1"/>
</dbReference>
<keyword evidence="5" id="KW-0472">Membrane</keyword>
<dbReference type="Pfam" id="PF01547">
    <property type="entry name" value="SBP_bac_1"/>
    <property type="match status" value="1"/>
</dbReference>
<protein>
    <submittedName>
        <fullName evidence="9">Sugar ABC transporter substrate-binding protein</fullName>
    </submittedName>
</protein>
<evidence type="ECO:0000256" key="3">
    <source>
        <dbReference type="ARBA" id="ARBA00022475"/>
    </source>
</evidence>
<feature type="signal peptide" evidence="8">
    <location>
        <begin position="1"/>
        <end position="20"/>
    </location>
</feature>
<dbReference type="Proteomes" id="UP001317259">
    <property type="component" value="Unassembled WGS sequence"/>
</dbReference>
<proteinExistence type="inferred from homology"/>
<dbReference type="PROSITE" id="PS01037">
    <property type="entry name" value="SBP_BACTERIAL_1"/>
    <property type="match status" value="1"/>
</dbReference>
<dbReference type="InterPro" id="IPR006061">
    <property type="entry name" value="SBP_1_CS"/>
</dbReference>
<dbReference type="PANTHER" id="PTHR43649:SF33">
    <property type="entry name" value="POLYGALACTURONAN_RHAMNOGALACTURONAN-BINDING PROTEIN YTCQ"/>
    <property type="match status" value="1"/>
</dbReference>
<comment type="caution">
    <text evidence="9">The sequence shown here is derived from an EMBL/GenBank/DDBJ whole genome shotgun (WGS) entry which is preliminary data.</text>
</comment>
<evidence type="ECO:0000256" key="4">
    <source>
        <dbReference type="ARBA" id="ARBA00022729"/>
    </source>
</evidence>
<keyword evidence="3" id="KW-1003">Cell membrane</keyword>
<dbReference type="PROSITE" id="PS51257">
    <property type="entry name" value="PROKAR_LIPOPROTEIN"/>
    <property type="match status" value="1"/>
</dbReference>
<feature type="chain" id="PRO_5046309683" evidence="8">
    <location>
        <begin position="21"/>
        <end position="420"/>
    </location>
</feature>
<keyword evidence="6" id="KW-0564">Palmitate</keyword>
<reference evidence="9 10" key="1">
    <citation type="submission" date="2022-04" db="EMBL/GenBank/DDBJ databases">
        <title>Genome draft of Actinomadura sp. ATCC 31491.</title>
        <authorList>
            <person name="Shi X."/>
            <person name="Du Y."/>
        </authorList>
    </citation>
    <scope>NUCLEOTIDE SEQUENCE [LARGE SCALE GENOMIC DNA]</scope>
    <source>
        <strain evidence="9 10">ATCC 31491</strain>
    </source>
</reference>
<evidence type="ECO:0000256" key="5">
    <source>
        <dbReference type="ARBA" id="ARBA00023136"/>
    </source>
</evidence>
<dbReference type="InterPro" id="IPR006059">
    <property type="entry name" value="SBP"/>
</dbReference>
<comment type="similarity">
    <text evidence="1">Belongs to the bacterial solute-binding protein 1 family.</text>
</comment>
<dbReference type="CDD" id="cd13585">
    <property type="entry name" value="PBP2_TMBP_like"/>
    <property type="match status" value="1"/>
</dbReference>
<evidence type="ECO:0000256" key="1">
    <source>
        <dbReference type="ARBA" id="ARBA00008520"/>
    </source>
</evidence>
<sequence>MSRHIKIAAAVAAAALLASACSQGSATRGTTGEGGKVTLRYFTFSAAPDHLKDLDAIEKAFEKDNPNVDVVVETAPFEQYFTKLQTSIAGGTAPDTFELNYENFVTYAGAGSLLDLGTVAGDGGTSVYAPASLDAFKHDGRQYALPASFSTVVLFYNKDLFDKAGVAPPTASWTWADEQAAAEKLTDRKKGVFGDFQPVQFFEFYKTLKQAGGTFLAADGRRTAFDSPQGVKAATWLVSKVGRTMPTEAEIGGTADYDTNLFKSGKLAMWHNGIWQFAGLKDVPFQWDVVVEPGDTAKASAVFHNAVAASATTKHAKEAYAWARYLSSSDVAATTRIRSSWELPPVSDQQVLAGYLKDPKPANRQAVFDSLKSIALPPVIKRQQEMQDAVTKQLSEAASGRKSVAEALKAAAAEVDALLG</sequence>
<gene>
    <name evidence="9" type="ORF">MF672_020240</name>
</gene>
<evidence type="ECO:0000313" key="10">
    <source>
        <dbReference type="Proteomes" id="UP001317259"/>
    </source>
</evidence>
<dbReference type="PANTHER" id="PTHR43649">
    <property type="entry name" value="ARABINOSE-BINDING PROTEIN-RELATED"/>
    <property type="match status" value="1"/>
</dbReference>
<keyword evidence="2" id="KW-0813">Transport</keyword>
<evidence type="ECO:0000256" key="7">
    <source>
        <dbReference type="ARBA" id="ARBA00023288"/>
    </source>
</evidence>
<evidence type="ECO:0000313" key="9">
    <source>
        <dbReference type="EMBL" id="MCK2216110.1"/>
    </source>
</evidence>
<dbReference type="EMBL" id="JAKRKC020000001">
    <property type="protein sequence ID" value="MCK2216110.1"/>
    <property type="molecule type" value="Genomic_DNA"/>
</dbReference>
<dbReference type="InterPro" id="IPR050490">
    <property type="entry name" value="Bact_solute-bd_prot1"/>
</dbReference>
<keyword evidence="10" id="KW-1185">Reference proteome</keyword>
<name>A0ABT0FUU6_9ACTN</name>
<dbReference type="SUPFAM" id="SSF53850">
    <property type="entry name" value="Periplasmic binding protein-like II"/>
    <property type="match status" value="1"/>
</dbReference>
<accession>A0ABT0FUU6</accession>
<organism evidence="9 10">
    <name type="scientific">Actinomadura luzonensis</name>
    <dbReference type="NCBI Taxonomy" id="2805427"/>
    <lineage>
        <taxon>Bacteria</taxon>
        <taxon>Bacillati</taxon>
        <taxon>Actinomycetota</taxon>
        <taxon>Actinomycetes</taxon>
        <taxon>Streptosporangiales</taxon>
        <taxon>Thermomonosporaceae</taxon>
        <taxon>Actinomadura</taxon>
    </lineage>
</organism>
<evidence type="ECO:0000256" key="6">
    <source>
        <dbReference type="ARBA" id="ARBA00023139"/>
    </source>
</evidence>